<keyword evidence="1" id="KW-0472">Membrane</keyword>
<feature type="transmembrane region" description="Helical" evidence="1">
    <location>
        <begin position="168"/>
        <end position="186"/>
    </location>
</feature>
<dbReference type="EMBL" id="JAHZSV010000026">
    <property type="protein sequence ID" value="MBW8201204.1"/>
    <property type="molecule type" value="Genomic_DNA"/>
</dbReference>
<name>A0ABS7EUB4_9FLAO</name>
<feature type="transmembrane region" description="Helical" evidence="1">
    <location>
        <begin position="49"/>
        <end position="72"/>
    </location>
</feature>
<organism evidence="2 3">
    <name type="scientific">Flagellimonas abyssi</name>
    <dbReference type="NCBI Taxonomy" id="2864871"/>
    <lineage>
        <taxon>Bacteria</taxon>
        <taxon>Pseudomonadati</taxon>
        <taxon>Bacteroidota</taxon>
        <taxon>Flavobacteriia</taxon>
        <taxon>Flavobacteriales</taxon>
        <taxon>Flavobacteriaceae</taxon>
        <taxon>Flagellimonas</taxon>
    </lineage>
</organism>
<keyword evidence="3" id="KW-1185">Reference proteome</keyword>
<comment type="caution">
    <text evidence="2">The sequence shown here is derived from an EMBL/GenBank/DDBJ whole genome shotgun (WGS) entry which is preliminary data.</text>
</comment>
<reference evidence="2 3" key="1">
    <citation type="submission" date="2021-08" db="EMBL/GenBank/DDBJ databases">
        <title>Muricauda profundi sp. nov., a marine bacterium isolated from deep seawater of the Mariana Trench.</title>
        <authorList>
            <person name="Wei Y."/>
        </authorList>
    </citation>
    <scope>NUCLEOTIDE SEQUENCE [LARGE SCALE GENOMIC DNA]</scope>
    <source>
        <strain evidence="2 3">W52</strain>
    </source>
</reference>
<protein>
    <submittedName>
        <fullName evidence="2">DUF4386 domain-containing protein</fullName>
    </submittedName>
</protein>
<keyword evidence="1" id="KW-1133">Transmembrane helix</keyword>
<dbReference type="InterPro" id="IPR025495">
    <property type="entry name" value="DUF4386"/>
</dbReference>
<feature type="transmembrane region" description="Helical" evidence="1">
    <location>
        <begin position="198"/>
        <end position="216"/>
    </location>
</feature>
<dbReference type="Pfam" id="PF14329">
    <property type="entry name" value="DUF4386"/>
    <property type="match status" value="1"/>
</dbReference>
<evidence type="ECO:0000313" key="3">
    <source>
        <dbReference type="Proteomes" id="UP001196136"/>
    </source>
</evidence>
<gene>
    <name evidence="2" type="ORF">K1F36_15365</name>
</gene>
<evidence type="ECO:0000313" key="2">
    <source>
        <dbReference type="EMBL" id="MBW8201204.1"/>
    </source>
</evidence>
<feature type="transmembrane region" description="Helical" evidence="1">
    <location>
        <begin position="84"/>
        <end position="107"/>
    </location>
</feature>
<dbReference type="RefSeq" id="WP_220114640.1">
    <property type="nucleotide sequence ID" value="NZ_JAHZSV010000026.1"/>
</dbReference>
<accession>A0ABS7EUB4</accession>
<sequence>MMKFVNRRDTMAGLLILLGLVVGILSIAPAVDSEDFLTNVVVDPIGVQLSALFQFILFLTYMGFAILLFPILQKIDRDLALGFLSFRIIAGCILIFGIMVMLAILALGQELELFGSGNVGVGQAVGQMLKVIRDQTNHVFMVFALGTGNLMLYWMLLRSDLLPDWLPLWGLFGTMLSISASGFLLFEYVEVITPEYLMMNAPTALLELVLGIWLLTKGFKVNKGGEGHVL</sequence>
<dbReference type="Proteomes" id="UP001196136">
    <property type="component" value="Unassembled WGS sequence"/>
</dbReference>
<keyword evidence="1" id="KW-0812">Transmembrane</keyword>
<proteinExistence type="predicted"/>
<feature type="transmembrane region" description="Helical" evidence="1">
    <location>
        <begin position="138"/>
        <end position="156"/>
    </location>
</feature>
<evidence type="ECO:0000256" key="1">
    <source>
        <dbReference type="SAM" id="Phobius"/>
    </source>
</evidence>